<accession>A0A835PCE5</accession>
<dbReference type="AlphaFoldDB" id="A0A835PCE5"/>
<dbReference type="EMBL" id="JADCNL010000112">
    <property type="protein sequence ID" value="KAG0450469.1"/>
    <property type="molecule type" value="Genomic_DNA"/>
</dbReference>
<protein>
    <submittedName>
        <fullName evidence="1">Uncharacterized protein</fullName>
    </submittedName>
</protein>
<dbReference type="OrthoDB" id="2143914at2759"/>
<name>A0A835PCE5_VANPL</name>
<evidence type="ECO:0000313" key="1">
    <source>
        <dbReference type="EMBL" id="KAG0450469.1"/>
    </source>
</evidence>
<keyword evidence="2" id="KW-1185">Reference proteome</keyword>
<gene>
    <name evidence="1" type="ORF">HPP92_026912</name>
</gene>
<sequence>MSPNFDDLMHKHVECDIDDLQEGKVVSLVAIEFGIRQATEVRSKTMFSMAPA</sequence>
<reference evidence="1 2" key="1">
    <citation type="journal article" date="2020" name="Nat. Food">
        <title>A phased Vanilla planifolia genome enables genetic improvement of flavour and production.</title>
        <authorList>
            <person name="Hasing T."/>
            <person name="Tang H."/>
            <person name="Brym M."/>
            <person name="Khazi F."/>
            <person name="Huang T."/>
            <person name="Chambers A.H."/>
        </authorList>
    </citation>
    <scope>NUCLEOTIDE SEQUENCE [LARGE SCALE GENOMIC DNA]</scope>
    <source>
        <tissue evidence="1">Leaf</tissue>
    </source>
</reference>
<dbReference type="Proteomes" id="UP000636800">
    <property type="component" value="Unassembled WGS sequence"/>
</dbReference>
<comment type="caution">
    <text evidence="1">The sequence shown here is derived from an EMBL/GenBank/DDBJ whole genome shotgun (WGS) entry which is preliminary data.</text>
</comment>
<proteinExistence type="predicted"/>
<evidence type="ECO:0000313" key="2">
    <source>
        <dbReference type="Proteomes" id="UP000636800"/>
    </source>
</evidence>
<organism evidence="1 2">
    <name type="scientific">Vanilla planifolia</name>
    <name type="common">Vanilla</name>
    <dbReference type="NCBI Taxonomy" id="51239"/>
    <lineage>
        <taxon>Eukaryota</taxon>
        <taxon>Viridiplantae</taxon>
        <taxon>Streptophyta</taxon>
        <taxon>Embryophyta</taxon>
        <taxon>Tracheophyta</taxon>
        <taxon>Spermatophyta</taxon>
        <taxon>Magnoliopsida</taxon>
        <taxon>Liliopsida</taxon>
        <taxon>Asparagales</taxon>
        <taxon>Orchidaceae</taxon>
        <taxon>Vanilloideae</taxon>
        <taxon>Vanilleae</taxon>
        <taxon>Vanilla</taxon>
    </lineage>
</organism>